<evidence type="ECO:0008006" key="4">
    <source>
        <dbReference type="Google" id="ProtNLM"/>
    </source>
</evidence>
<dbReference type="AlphaFoldDB" id="A0A938BJY6"/>
<gene>
    <name evidence="2" type="ORF">FJZ00_11530</name>
</gene>
<evidence type="ECO:0000313" key="2">
    <source>
        <dbReference type="EMBL" id="MBM3275777.1"/>
    </source>
</evidence>
<dbReference type="EMBL" id="VGJX01000717">
    <property type="protein sequence ID" value="MBM3275777.1"/>
    <property type="molecule type" value="Genomic_DNA"/>
</dbReference>
<feature type="non-terminal residue" evidence="2">
    <location>
        <position position="401"/>
    </location>
</feature>
<name>A0A938BJY6_9BACT</name>
<feature type="compositionally biased region" description="Polar residues" evidence="1">
    <location>
        <begin position="88"/>
        <end position="99"/>
    </location>
</feature>
<organism evidence="2 3">
    <name type="scientific">Candidatus Tanganyikabacteria bacterium</name>
    <dbReference type="NCBI Taxonomy" id="2961651"/>
    <lineage>
        <taxon>Bacteria</taxon>
        <taxon>Bacillati</taxon>
        <taxon>Candidatus Sericytochromatia</taxon>
        <taxon>Candidatus Tanganyikabacteria</taxon>
    </lineage>
</organism>
<comment type="caution">
    <text evidence="2">The sequence shown here is derived from an EMBL/GenBank/DDBJ whole genome shotgun (WGS) entry which is preliminary data.</text>
</comment>
<feature type="region of interest" description="Disordered" evidence="1">
    <location>
        <begin position="17"/>
        <end position="107"/>
    </location>
</feature>
<dbReference type="Proteomes" id="UP000703893">
    <property type="component" value="Unassembled WGS sequence"/>
</dbReference>
<evidence type="ECO:0000313" key="3">
    <source>
        <dbReference type="Proteomes" id="UP000703893"/>
    </source>
</evidence>
<evidence type="ECO:0000256" key="1">
    <source>
        <dbReference type="SAM" id="MobiDB-lite"/>
    </source>
</evidence>
<reference evidence="2 3" key="1">
    <citation type="submission" date="2019-03" db="EMBL/GenBank/DDBJ databases">
        <title>Lake Tanganyika Metagenome-Assembled Genomes (MAGs).</title>
        <authorList>
            <person name="Tran P."/>
        </authorList>
    </citation>
    <scope>NUCLEOTIDE SEQUENCE [LARGE SCALE GENOMIC DNA]</scope>
    <source>
        <strain evidence="2">K_DeepCast_65m_m2_236</strain>
    </source>
</reference>
<accession>A0A938BJY6</accession>
<proteinExistence type="predicted"/>
<sequence length="401" mass="42194">MLEGLRQSFDDLIARFRPATPTPEPDNGHSGHVAGSALVDEAAIGSPEPDPGAGDGAPHPETSLQRRGTGYLPPLPGESGRPVPHPTSDLQSADVSPTQNEKKLGKVMAPESVGPLTEMLATLGPRAFPFKGLILGRLTALPTMVAKLRESAAARDHARTAAAALAVQDACATLADDLVHQAATVTKLASGFEKAVKARDKAAARAHADELHERMREFDAAIEAKRQAAFSAGEKLARFAVAKNYSGVAEVAPALARDAAIIAFLTTREYPAYSAEVDLAGSLTDRTLRLQQALISRSWATASRLGREMSVQAAIMADPTVKLAVQLIVNARKVRDVTSRVGTAAPEAKNRLAEITARLTQAVPALTNRLDLRLAEVDAQADDLAQALANKDYPAAAGLAT</sequence>
<protein>
    <recommendedName>
        <fullName evidence="4">Toxic anion resistance protein</fullName>
    </recommendedName>
</protein>